<dbReference type="PROSITE" id="PS51386">
    <property type="entry name" value="RINT1_TIP20"/>
    <property type="match status" value="1"/>
</dbReference>
<reference evidence="2" key="1">
    <citation type="submission" date="2020-04" db="EMBL/GenBank/DDBJ databases">
        <authorList>
            <person name="Alioto T."/>
            <person name="Alioto T."/>
            <person name="Gomez Garrido J."/>
        </authorList>
    </citation>
    <scope>NUCLEOTIDE SEQUENCE</scope>
    <source>
        <strain evidence="2">A484AB</strain>
    </source>
</reference>
<dbReference type="InterPro" id="IPR007528">
    <property type="entry name" value="RINT1_Tip20"/>
</dbReference>
<dbReference type="GO" id="GO:0006888">
    <property type="term" value="P:endoplasmic reticulum to Golgi vesicle-mediated transport"/>
    <property type="evidence" value="ECO:0007669"/>
    <property type="project" value="InterPro"/>
</dbReference>
<dbReference type="PANTHER" id="PTHR13520:SF0">
    <property type="entry name" value="RAD50-INTERACTING PROTEIN 1"/>
    <property type="match status" value="1"/>
</dbReference>
<comment type="caution">
    <text evidence="2">The sequence shown here is derived from an EMBL/GenBank/DDBJ whole genome shotgun (WGS) entry which is preliminary data.</text>
</comment>
<organism evidence="2 3">
    <name type="scientific">Paramuricea clavata</name>
    <name type="common">Red gorgonian</name>
    <name type="synonym">Violescent sea-whip</name>
    <dbReference type="NCBI Taxonomy" id="317549"/>
    <lineage>
        <taxon>Eukaryota</taxon>
        <taxon>Metazoa</taxon>
        <taxon>Cnidaria</taxon>
        <taxon>Anthozoa</taxon>
        <taxon>Octocorallia</taxon>
        <taxon>Malacalcyonacea</taxon>
        <taxon>Plexauridae</taxon>
        <taxon>Paramuricea</taxon>
    </lineage>
</organism>
<dbReference type="InterPro" id="IPR042042">
    <property type="entry name" value="Tip20p_domB"/>
</dbReference>
<evidence type="ECO:0000313" key="3">
    <source>
        <dbReference type="Proteomes" id="UP001152795"/>
    </source>
</evidence>
<sequence length="654" mass="75263">MAAKMNSEQENVILEKKLQRKLCSFLDENFPEDLSNVRQCLEKMEKERDALEKQLAISEPNKDIAPLCVGKTIEDANLVLGNVDKIQCNLGELNDCFDEHNGKVDNVIKQLDSLNKTVNELENLTSYIKWLQRVEDLSTIIHQGLETGSLKNAISELLSMKKLLDNLQGTSCQYLSKFLVDTLKYWNKIVVEKLSKEFDEVLKVLKWPFTSGSTAPSLAANSNVFQTLESLFLLLLQVSEIEALATSNGERTGIISLPMELLLRPLRKRFQYHFYGKRQTNSLEKPEWFYTQILNWLRDHEDFLDSTIQPIIDKSELAWRSAQDQFTEGLLQVVVEKMNHSIPLVLDNEAVFSHFVDETLLFDKELRNTYDLSQVNSSCLQVLVKQPCFAKWVTLEKKYAMENIQSLLSSEKAWSPRYEDAADVDDLKVPECVETFVSLLVGITDRYKYMPGEENQISFVNIQLDLLYFFTASLDEIKNEGDPVTPCFLFIINSTNYLATILQDWSEQAMFLKLHYIKTQIAKKKRSDPSEITSENSTTDEPNIRNIDDFGENGTLFEEAIQQLRTLQNNMMAVLVKHVAVEFKMKSDSYKKESWHSLPSQKELAITSLSSSLCDMIVYLRDILGKLKQELVDCLFTCFWKQLAEDLSEFLFDE</sequence>
<dbReference type="GO" id="GO:0006890">
    <property type="term" value="P:retrograde vesicle-mediated transport, Golgi to endoplasmic reticulum"/>
    <property type="evidence" value="ECO:0007669"/>
    <property type="project" value="InterPro"/>
</dbReference>
<dbReference type="GO" id="GO:0060628">
    <property type="term" value="P:regulation of ER to Golgi vesicle-mediated transport"/>
    <property type="evidence" value="ECO:0007669"/>
    <property type="project" value="TreeGrafter"/>
</dbReference>
<dbReference type="Pfam" id="PF04437">
    <property type="entry name" value="RINT1_TIP1"/>
    <property type="match status" value="1"/>
</dbReference>
<dbReference type="GO" id="GO:0070939">
    <property type="term" value="C:Dsl1/NZR complex"/>
    <property type="evidence" value="ECO:0007669"/>
    <property type="project" value="InterPro"/>
</dbReference>
<accession>A0A6S7I7U1</accession>
<feature type="coiled-coil region" evidence="1">
    <location>
        <begin position="34"/>
        <end position="61"/>
    </location>
</feature>
<proteinExistence type="predicted"/>
<dbReference type="Gene3D" id="1.20.58.1420">
    <property type="entry name" value="Dsl1p vesicle tethering complex, Tip20p subunit, domain B"/>
    <property type="match status" value="1"/>
</dbReference>
<dbReference type="EMBL" id="CACRXK020004321">
    <property type="protein sequence ID" value="CAB4002312.1"/>
    <property type="molecule type" value="Genomic_DNA"/>
</dbReference>
<feature type="non-terminal residue" evidence="2">
    <location>
        <position position="1"/>
    </location>
</feature>
<name>A0A6S7I7U1_PARCT</name>
<dbReference type="Proteomes" id="UP001152795">
    <property type="component" value="Unassembled WGS sequence"/>
</dbReference>
<protein>
    <submittedName>
        <fullName evidence="2">RAD50-interacting 1-like</fullName>
    </submittedName>
</protein>
<gene>
    <name evidence="2" type="ORF">PACLA_8A079901</name>
</gene>
<dbReference type="AlphaFoldDB" id="A0A6S7I7U1"/>
<keyword evidence="1" id="KW-0175">Coiled coil</keyword>
<dbReference type="OrthoDB" id="2189254at2759"/>
<evidence type="ECO:0000313" key="2">
    <source>
        <dbReference type="EMBL" id="CAB4002312.1"/>
    </source>
</evidence>
<keyword evidence="3" id="KW-1185">Reference proteome</keyword>
<dbReference type="PANTHER" id="PTHR13520">
    <property type="entry name" value="RAD50-INTERACTING PROTEIN 1 RINT-1"/>
    <property type="match status" value="1"/>
</dbReference>
<evidence type="ECO:0000256" key="1">
    <source>
        <dbReference type="SAM" id="Coils"/>
    </source>
</evidence>